<organism evidence="2 3">
    <name type="scientific">Candidatus Enterococcus avicola</name>
    <dbReference type="NCBI Taxonomy" id="2838561"/>
    <lineage>
        <taxon>Bacteria</taxon>
        <taxon>Bacillati</taxon>
        <taxon>Bacillota</taxon>
        <taxon>Bacilli</taxon>
        <taxon>Lactobacillales</taxon>
        <taxon>Enterococcaceae</taxon>
        <taxon>Enterococcus</taxon>
    </lineage>
</organism>
<dbReference type="Gene3D" id="3.20.80.10">
    <property type="entry name" value="Regulatory factor, effector binding domain"/>
    <property type="match status" value="1"/>
</dbReference>
<dbReference type="Pfam" id="PF14526">
    <property type="entry name" value="Cass2"/>
    <property type="match status" value="1"/>
</dbReference>
<dbReference type="InterPro" id="IPR011256">
    <property type="entry name" value="Reg_factor_effector_dom_sf"/>
</dbReference>
<sequence>MGNYTLENKNQFTVVGVGVELKSPYTDFAGIAKEKQTFDEESQANGLIDKLRKIANNDFFFTVNEAYDNKMMYYLGVESDESIPEVTRVIQFPEGMYVIVSGEATSPEELRQTLTGMAFGQVLGQMNDYHYVGGPNAVVEMGQKNGKFTGEMWIPVIKKEKSE</sequence>
<comment type="caution">
    <text evidence="2">The sequence shown here is derived from an EMBL/GenBank/DDBJ whole genome shotgun (WGS) entry which is preliminary data.</text>
</comment>
<proteinExistence type="predicted"/>
<dbReference type="EMBL" id="DXBN01000127">
    <property type="protein sequence ID" value="HIZ53405.1"/>
    <property type="molecule type" value="Genomic_DNA"/>
</dbReference>
<feature type="domain" description="Integron-associated effector binding protein" evidence="1">
    <location>
        <begin position="5"/>
        <end position="156"/>
    </location>
</feature>
<dbReference type="AlphaFoldDB" id="A0A9D2F6K5"/>
<evidence type="ECO:0000313" key="3">
    <source>
        <dbReference type="Proteomes" id="UP000824063"/>
    </source>
</evidence>
<protein>
    <submittedName>
        <fullName evidence="2">GyrI-like domain-containing protein</fullName>
    </submittedName>
</protein>
<dbReference type="InterPro" id="IPR029441">
    <property type="entry name" value="Cass2"/>
</dbReference>
<evidence type="ECO:0000259" key="1">
    <source>
        <dbReference type="Pfam" id="PF14526"/>
    </source>
</evidence>
<accession>A0A9D2F6K5</accession>
<reference evidence="2" key="1">
    <citation type="journal article" date="2021" name="PeerJ">
        <title>Extensive microbial diversity within the chicken gut microbiome revealed by metagenomics and culture.</title>
        <authorList>
            <person name="Gilroy R."/>
            <person name="Ravi A."/>
            <person name="Getino M."/>
            <person name="Pursley I."/>
            <person name="Horton D.L."/>
            <person name="Alikhan N.F."/>
            <person name="Baker D."/>
            <person name="Gharbi K."/>
            <person name="Hall N."/>
            <person name="Watson M."/>
            <person name="Adriaenssens E.M."/>
            <person name="Foster-Nyarko E."/>
            <person name="Jarju S."/>
            <person name="Secka A."/>
            <person name="Antonio M."/>
            <person name="Oren A."/>
            <person name="Chaudhuri R.R."/>
            <person name="La Ragione R."/>
            <person name="Hildebrand F."/>
            <person name="Pallen M.J."/>
        </authorList>
    </citation>
    <scope>NUCLEOTIDE SEQUENCE</scope>
    <source>
        <strain evidence="2">CHK172-16539</strain>
    </source>
</reference>
<reference evidence="2" key="2">
    <citation type="submission" date="2021-04" db="EMBL/GenBank/DDBJ databases">
        <authorList>
            <person name="Gilroy R."/>
        </authorList>
    </citation>
    <scope>NUCLEOTIDE SEQUENCE</scope>
    <source>
        <strain evidence="2">CHK172-16539</strain>
    </source>
</reference>
<dbReference type="Proteomes" id="UP000824063">
    <property type="component" value="Unassembled WGS sequence"/>
</dbReference>
<evidence type="ECO:0000313" key="2">
    <source>
        <dbReference type="EMBL" id="HIZ53405.1"/>
    </source>
</evidence>
<gene>
    <name evidence="2" type="ORF">IAA20_05645</name>
</gene>
<name>A0A9D2F6K5_9ENTE</name>